<comment type="caution">
    <text evidence="5">The sequence shown here is derived from an EMBL/GenBank/DDBJ whole genome shotgun (WGS) entry which is preliminary data.</text>
</comment>
<dbReference type="Proteomes" id="UP001176961">
    <property type="component" value="Unassembled WGS sequence"/>
</dbReference>
<proteinExistence type="inferred from homology"/>
<dbReference type="GO" id="GO:0005576">
    <property type="term" value="C:extracellular region"/>
    <property type="evidence" value="ECO:0007669"/>
    <property type="project" value="UniProtKB-SubCell"/>
</dbReference>
<comment type="similarity">
    <text evidence="2">Belongs to the nematode transthyretin-like family.</text>
</comment>
<accession>A0AA36GZU3</accession>
<evidence type="ECO:0000256" key="2">
    <source>
        <dbReference type="ARBA" id="ARBA00010112"/>
    </source>
</evidence>
<dbReference type="InterPro" id="IPR038479">
    <property type="entry name" value="Transthyretin-like_sf"/>
</dbReference>
<evidence type="ECO:0008006" key="7">
    <source>
        <dbReference type="Google" id="ProtNLM"/>
    </source>
</evidence>
<evidence type="ECO:0000256" key="1">
    <source>
        <dbReference type="ARBA" id="ARBA00004613"/>
    </source>
</evidence>
<dbReference type="GO" id="GO:0009986">
    <property type="term" value="C:cell surface"/>
    <property type="evidence" value="ECO:0007669"/>
    <property type="project" value="InterPro"/>
</dbReference>
<keyword evidence="4" id="KW-0732">Signal</keyword>
<evidence type="ECO:0000313" key="6">
    <source>
        <dbReference type="Proteomes" id="UP001176961"/>
    </source>
</evidence>
<protein>
    <recommendedName>
        <fullName evidence="7">Transthyretin-like family protein</fullName>
    </recommendedName>
</protein>
<sequence>MLILMCLLQSCYCILLDEEWKIGAMGTLLCRSQPTAARIELWDKKINNRNLAVNLTNIHGFFTIKGKAKEFSRINPYLKIYHRCMNDTRCRKFRMIRVEIPQDYVRTHTRPVQYFDLHTVELLTHKQSALCVEPIKFSFHPII</sequence>
<comment type="subcellular location">
    <subcellularLocation>
        <location evidence="1">Secreted</location>
    </subcellularLocation>
</comment>
<keyword evidence="6" id="KW-1185">Reference proteome</keyword>
<dbReference type="Pfam" id="PF01060">
    <property type="entry name" value="TTR-52"/>
    <property type="match status" value="1"/>
</dbReference>
<gene>
    <name evidence="5" type="ORF">CYNAS_LOCUS13403</name>
</gene>
<dbReference type="AlphaFoldDB" id="A0AA36GZU3"/>
<evidence type="ECO:0000256" key="4">
    <source>
        <dbReference type="ARBA" id="ARBA00022729"/>
    </source>
</evidence>
<dbReference type="PANTHER" id="PTHR21700">
    <property type="entry name" value="TRANSTHYRETIN-LIKE FAMILY PROTEIN-RELATED"/>
    <property type="match status" value="1"/>
</dbReference>
<reference evidence="5" key="1">
    <citation type="submission" date="2023-07" db="EMBL/GenBank/DDBJ databases">
        <authorList>
            <consortium name="CYATHOMIX"/>
        </authorList>
    </citation>
    <scope>NUCLEOTIDE SEQUENCE</scope>
    <source>
        <strain evidence="5">N/A</strain>
    </source>
</reference>
<evidence type="ECO:0000256" key="3">
    <source>
        <dbReference type="ARBA" id="ARBA00022525"/>
    </source>
</evidence>
<keyword evidence="3" id="KW-0964">Secreted</keyword>
<evidence type="ECO:0000313" key="5">
    <source>
        <dbReference type="EMBL" id="CAJ0601420.1"/>
    </source>
</evidence>
<dbReference type="InterPro" id="IPR001534">
    <property type="entry name" value="Transthyretin-like"/>
</dbReference>
<name>A0AA36GZU3_CYLNA</name>
<organism evidence="5 6">
    <name type="scientific">Cylicocyclus nassatus</name>
    <name type="common">Nematode worm</name>
    <dbReference type="NCBI Taxonomy" id="53992"/>
    <lineage>
        <taxon>Eukaryota</taxon>
        <taxon>Metazoa</taxon>
        <taxon>Ecdysozoa</taxon>
        <taxon>Nematoda</taxon>
        <taxon>Chromadorea</taxon>
        <taxon>Rhabditida</taxon>
        <taxon>Rhabditina</taxon>
        <taxon>Rhabditomorpha</taxon>
        <taxon>Strongyloidea</taxon>
        <taxon>Strongylidae</taxon>
        <taxon>Cylicocyclus</taxon>
    </lineage>
</organism>
<dbReference type="Gene3D" id="2.60.40.3330">
    <property type="match status" value="1"/>
</dbReference>
<dbReference type="EMBL" id="CATQJL010000305">
    <property type="protein sequence ID" value="CAJ0601420.1"/>
    <property type="molecule type" value="Genomic_DNA"/>
</dbReference>